<dbReference type="KEGG" id="stsi:A4E84_20275"/>
<organism evidence="2 3">
    <name type="scientific">Streptomyces qaidamensis</name>
    <dbReference type="NCBI Taxonomy" id="1783515"/>
    <lineage>
        <taxon>Bacteria</taxon>
        <taxon>Bacillati</taxon>
        <taxon>Actinomycetota</taxon>
        <taxon>Actinomycetes</taxon>
        <taxon>Kitasatosporales</taxon>
        <taxon>Streptomycetaceae</taxon>
        <taxon>Streptomyces</taxon>
        <taxon>Streptomyces aurantiacus group</taxon>
    </lineage>
</organism>
<sequence length="114" mass="11562">MRILHTVVAVAALACALTACSSSGTSDEPADPTKLDDAASLACDDFATGYKGAQTQSARIDLANKVNKWAQSSITNGIADNAKALARGSEASAGAWQLGADSFAQACLDAGWKA</sequence>
<feature type="signal peptide" evidence="1">
    <location>
        <begin position="1"/>
        <end position="21"/>
    </location>
</feature>
<evidence type="ECO:0000313" key="3">
    <source>
        <dbReference type="Proteomes" id="UP000076096"/>
    </source>
</evidence>
<dbReference type="Proteomes" id="UP000076096">
    <property type="component" value="Chromosome"/>
</dbReference>
<evidence type="ECO:0000313" key="2">
    <source>
        <dbReference type="EMBL" id="AMW11623.1"/>
    </source>
</evidence>
<evidence type="ECO:0000256" key="1">
    <source>
        <dbReference type="SAM" id="SignalP"/>
    </source>
</evidence>
<protein>
    <recommendedName>
        <fullName evidence="4">Lipoprotein</fullName>
    </recommendedName>
</protein>
<keyword evidence="1" id="KW-0732">Signal</keyword>
<dbReference type="PROSITE" id="PS51257">
    <property type="entry name" value="PROKAR_LIPOPROTEIN"/>
    <property type="match status" value="1"/>
</dbReference>
<evidence type="ECO:0008006" key="4">
    <source>
        <dbReference type="Google" id="ProtNLM"/>
    </source>
</evidence>
<name>A0A143C2G9_9ACTN</name>
<proteinExistence type="predicted"/>
<accession>A0A143C2G9</accession>
<dbReference type="STRING" id="1783515.A4E84_20275"/>
<feature type="chain" id="PRO_5038508644" description="Lipoprotein" evidence="1">
    <location>
        <begin position="22"/>
        <end position="114"/>
    </location>
</feature>
<keyword evidence="3" id="KW-1185">Reference proteome</keyword>
<dbReference type="AlphaFoldDB" id="A0A143C2G9"/>
<reference evidence="3" key="1">
    <citation type="submission" date="2016-04" db="EMBL/GenBank/DDBJ databases">
        <authorList>
            <person name="Zhang B."/>
        </authorList>
    </citation>
    <scope>NUCLEOTIDE SEQUENCE [LARGE SCALE GENOMIC DNA]</scope>
    <source>
        <strain evidence="3">S10</strain>
    </source>
</reference>
<gene>
    <name evidence="2" type="ORF">A4E84_20275</name>
</gene>
<dbReference type="RefSeq" id="WP_062927938.1">
    <property type="nucleotide sequence ID" value="NZ_CP015098.1"/>
</dbReference>
<dbReference type="EMBL" id="CP015098">
    <property type="protein sequence ID" value="AMW11623.1"/>
    <property type="molecule type" value="Genomic_DNA"/>
</dbReference>